<name>A0A840WGE6_9ACTN</name>
<dbReference type="EMBL" id="JACHDO010000001">
    <property type="protein sequence ID" value="MBB5495322.1"/>
    <property type="molecule type" value="Genomic_DNA"/>
</dbReference>
<comment type="caution">
    <text evidence="1">The sequence shown here is derived from an EMBL/GenBank/DDBJ whole genome shotgun (WGS) entry which is preliminary data.</text>
</comment>
<evidence type="ECO:0000313" key="2">
    <source>
        <dbReference type="Proteomes" id="UP000579647"/>
    </source>
</evidence>
<dbReference type="AlphaFoldDB" id="A0A840WGE6"/>
<organism evidence="1 2">
    <name type="scientific">Nocardiopsis metallicus</name>
    <dbReference type="NCBI Taxonomy" id="179819"/>
    <lineage>
        <taxon>Bacteria</taxon>
        <taxon>Bacillati</taxon>
        <taxon>Actinomycetota</taxon>
        <taxon>Actinomycetes</taxon>
        <taxon>Streptosporangiales</taxon>
        <taxon>Nocardiopsidaceae</taxon>
        <taxon>Nocardiopsis</taxon>
    </lineage>
</organism>
<evidence type="ECO:0008006" key="3">
    <source>
        <dbReference type="Google" id="ProtNLM"/>
    </source>
</evidence>
<dbReference type="Pfam" id="PF02620">
    <property type="entry name" value="YceD"/>
    <property type="match status" value="1"/>
</dbReference>
<dbReference type="Proteomes" id="UP000579647">
    <property type="component" value="Unassembled WGS sequence"/>
</dbReference>
<reference evidence="1 2" key="1">
    <citation type="submission" date="2020-08" db="EMBL/GenBank/DDBJ databases">
        <title>Sequencing the genomes of 1000 actinobacteria strains.</title>
        <authorList>
            <person name="Klenk H.-P."/>
        </authorList>
    </citation>
    <scope>NUCLEOTIDE SEQUENCE [LARGE SCALE GENOMIC DNA]</scope>
    <source>
        <strain evidence="1 2">DSM 44598</strain>
    </source>
</reference>
<dbReference type="InterPro" id="IPR003772">
    <property type="entry name" value="YceD"/>
</dbReference>
<keyword evidence="2" id="KW-1185">Reference proteome</keyword>
<proteinExistence type="predicted"/>
<protein>
    <recommendedName>
        <fullName evidence="3">Metal-binding protein</fullName>
    </recommendedName>
</protein>
<accession>A0A840WGE6</accession>
<dbReference type="PANTHER" id="PTHR34374:SF1">
    <property type="entry name" value="LARGE RIBOSOMAL RNA SUBUNIT ACCUMULATION PROTEIN YCED HOMOLOG 1, CHLOROPLASTIC"/>
    <property type="match status" value="1"/>
</dbReference>
<sequence>MPGTRNSPESAITLTRLDARDPYVVDTRQLGRQPGSMRTVNRIVTVPDAFETAMASVPKGQETELDLRLEAVMEGVLVTGTVRGRLTAECSRCLDPLSEELEAGFQEMYRYAADDEESLGGDEGANDEDEDYYLEGDLLDLEPVVRDAVVLALPLSPLCGPDCPGLCAECGAKLADAGPEHGHGDGVDPRWEALREIAEKPEQQ</sequence>
<evidence type="ECO:0000313" key="1">
    <source>
        <dbReference type="EMBL" id="MBB5495322.1"/>
    </source>
</evidence>
<gene>
    <name evidence="1" type="ORF">HNR07_006459</name>
</gene>
<dbReference type="PANTHER" id="PTHR34374">
    <property type="entry name" value="LARGE RIBOSOMAL RNA SUBUNIT ACCUMULATION PROTEIN YCED HOMOLOG 1, CHLOROPLASTIC"/>
    <property type="match status" value="1"/>
</dbReference>